<name>A7MYN2_VIBC1</name>
<organism evidence="2 3">
    <name type="scientific">Vibrio campbellii (strain ATCC BAA-1116)</name>
    <dbReference type="NCBI Taxonomy" id="2902295"/>
    <lineage>
        <taxon>Bacteria</taxon>
        <taxon>Pseudomonadati</taxon>
        <taxon>Pseudomonadota</taxon>
        <taxon>Gammaproteobacteria</taxon>
        <taxon>Vibrionales</taxon>
        <taxon>Vibrionaceae</taxon>
        <taxon>Vibrio</taxon>
    </lineage>
</organism>
<dbReference type="InterPro" id="IPR011335">
    <property type="entry name" value="Restrct_endonuc-II-like"/>
</dbReference>
<dbReference type="PATRIC" id="fig|338187.36.peg.1865"/>
<gene>
    <name evidence="2" type="ordered locus">VIBHAR_01945</name>
</gene>
<dbReference type="Proteomes" id="UP000008152">
    <property type="component" value="Chromosome I"/>
</dbReference>
<sequence>MEFPVIRPRNTMSIHAIGSCQLSFIINYSIIAGKNPSISATALGELRGIMARIWFSPGDLADHLHEIVGYKAGIASSIEQMCDLLSGTAYADDLYRSESNGLALRSEDYEDLYYQLLYKVGVTDTARPGLFTQSEFFKRVMKEKGLDYLTDIQDIYSKHYRLGVEQAVKSGQSSIDPKPMLAEVMMKYGTTGAHDLIDLMKIYNTHFQNSPHTSGRWEDWKDIVNLNDLFEKHQPVVSHGTFLDQRFINYLSNNAARLGEIHWRKFEELIGECFSRSGYEVELGPGTNDDGIDVRVWNDSAQVHPEFIIQCKRYKSKIDKVTVKGLYADVLEAQATTGLLVTTSEFSPGARTTISARSYPIKEVNGEKVSEWLQALRTPGSGIIRV</sequence>
<dbReference type="EMBL" id="CP000789">
    <property type="protein sequence ID" value="ABU70910.1"/>
    <property type="molecule type" value="Genomic_DNA"/>
</dbReference>
<reference evidence="2 3" key="1">
    <citation type="submission" date="2007-08" db="EMBL/GenBank/DDBJ databases">
        <authorList>
            <consortium name="The Vibrio harveyi Genome Sequencing Project"/>
            <person name="Bassler B."/>
            <person name="Clifton S.W."/>
            <person name="Fulton L."/>
            <person name="Delehaunty K."/>
            <person name="Fronick C."/>
            <person name="Harrison M."/>
            <person name="Markivic C."/>
            <person name="Fulton R."/>
            <person name="Tin-Wollam A.-M."/>
            <person name="Shah N."/>
            <person name="Pepin K."/>
            <person name="Nash W."/>
            <person name="Thiruvilangam P."/>
            <person name="Bhonagiri V."/>
            <person name="Waters C."/>
            <person name="Tu K.C."/>
            <person name="Irgon J."/>
            <person name="Wilson R.K."/>
        </authorList>
    </citation>
    <scope>NUCLEOTIDE SEQUENCE [LARGE SCALE GENOMIC DNA]</scope>
    <source>
        <strain evidence="3">ATCC BAA-1116 / BB120</strain>
    </source>
</reference>
<dbReference type="Pfam" id="PF04471">
    <property type="entry name" value="Mrr_cat"/>
    <property type="match status" value="1"/>
</dbReference>
<dbReference type="InterPro" id="IPR052906">
    <property type="entry name" value="Type_IV_Methyl-Rstrct_Enzyme"/>
</dbReference>
<dbReference type="InterPro" id="IPR007560">
    <property type="entry name" value="Restrct_endonuc_IV_Mrr"/>
</dbReference>
<evidence type="ECO:0000313" key="2">
    <source>
        <dbReference type="EMBL" id="ABU70910.1"/>
    </source>
</evidence>
<proteinExistence type="predicted"/>
<dbReference type="GO" id="GO:0003677">
    <property type="term" value="F:DNA binding"/>
    <property type="evidence" value="ECO:0007669"/>
    <property type="project" value="InterPro"/>
</dbReference>
<evidence type="ECO:0000259" key="1">
    <source>
        <dbReference type="Pfam" id="PF04471"/>
    </source>
</evidence>
<dbReference type="Gene3D" id="3.40.1350.10">
    <property type="match status" value="1"/>
</dbReference>
<feature type="domain" description="Restriction endonuclease type IV Mrr" evidence="1">
    <location>
        <begin position="260"/>
        <end position="373"/>
    </location>
</feature>
<evidence type="ECO:0000313" key="3">
    <source>
        <dbReference type="Proteomes" id="UP000008152"/>
    </source>
</evidence>
<accession>A7MYN2</accession>
<dbReference type="InterPro" id="IPR011856">
    <property type="entry name" value="tRNA_endonuc-like_dom_sf"/>
</dbReference>
<dbReference type="GO" id="GO:0015666">
    <property type="term" value="F:restriction endodeoxyribonuclease activity"/>
    <property type="evidence" value="ECO:0007669"/>
    <property type="project" value="TreeGrafter"/>
</dbReference>
<dbReference type="GO" id="GO:0009307">
    <property type="term" value="P:DNA restriction-modification system"/>
    <property type="evidence" value="ECO:0007669"/>
    <property type="project" value="InterPro"/>
</dbReference>
<dbReference type="PROSITE" id="PS51257">
    <property type="entry name" value="PROKAR_LIPOPROTEIN"/>
    <property type="match status" value="1"/>
</dbReference>
<dbReference type="SUPFAM" id="SSF52980">
    <property type="entry name" value="Restriction endonuclease-like"/>
    <property type="match status" value="1"/>
</dbReference>
<dbReference type="AlphaFoldDB" id="A7MYN2"/>
<dbReference type="PANTHER" id="PTHR30015:SF7">
    <property type="entry name" value="TYPE IV METHYL-DIRECTED RESTRICTION ENZYME ECOKMRR"/>
    <property type="match status" value="1"/>
</dbReference>
<dbReference type="PANTHER" id="PTHR30015">
    <property type="entry name" value="MRR RESTRICTION SYSTEM PROTEIN"/>
    <property type="match status" value="1"/>
</dbReference>
<dbReference type="KEGG" id="vha:VIBHAR_01945"/>
<protein>
    <recommendedName>
        <fullName evidence="1">Restriction endonuclease type IV Mrr domain-containing protein</fullName>
    </recommendedName>
</protein>